<keyword evidence="1" id="KW-0812">Transmembrane</keyword>
<accession>A0A8E7AZ24</accession>
<sequence length="139" mass="15690">MSNYFDLNSRMEKAYETNIKNNLEGFRLYSLRSEGASTPTQPAAHPNQMSFIEQIVMYLGIVLGVIFSSTVMNYSNNGVIDFTFSFGTMVIAFLVGLFIMPYVFEKVAFVGKPVLIQFSLFFQNGVLWQVIATAILTIR</sequence>
<dbReference type="RefSeq" id="WP_214418860.1">
    <property type="nucleotide sequence ID" value="NZ_CP075546.1"/>
</dbReference>
<keyword evidence="1" id="KW-1133">Transmembrane helix</keyword>
<name>A0A8E7AZ24_9EURY</name>
<dbReference type="KEGG" id="mrtj:KHC33_11955"/>
<keyword evidence="1" id="KW-0472">Membrane</keyword>
<dbReference type="Proteomes" id="UP000680656">
    <property type="component" value="Chromosome"/>
</dbReference>
<evidence type="ECO:0000313" key="3">
    <source>
        <dbReference type="Proteomes" id="UP000680656"/>
    </source>
</evidence>
<proteinExistence type="predicted"/>
<reference evidence="2 3" key="1">
    <citation type="submission" date="2021-05" db="EMBL/GenBank/DDBJ databases">
        <title>A novel Methanospirillum isolate from a pyrite-forming mixed culture.</title>
        <authorList>
            <person name="Bunk B."/>
            <person name="Sproer C."/>
            <person name="Spring S."/>
            <person name="Pester M."/>
        </authorList>
    </citation>
    <scope>NUCLEOTIDE SEQUENCE [LARGE SCALE GENOMIC DNA]</scope>
    <source>
        <strain evidence="2 3">J.3.6.1-F.2.7.3</strain>
    </source>
</reference>
<dbReference type="AlphaFoldDB" id="A0A8E7AZ24"/>
<organism evidence="2 3">
    <name type="scientific">Methanospirillum purgamenti</name>
    <dbReference type="NCBI Taxonomy" id="2834276"/>
    <lineage>
        <taxon>Archaea</taxon>
        <taxon>Methanobacteriati</taxon>
        <taxon>Methanobacteriota</taxon>
        <taxon>Stenosarchaea group</taxon>
        <taxon>Methanomicrobia</taxon>
        <taxon>Methanomicrobiales</taxon>
        <taxon>Methanospirillaceae</taxon>
        <taxon>Methanospirillum</taxon>
    </lineage>
</organism>
<dbReference type="EMBL" id="CP075546">
    <property type="protein sequence ID" value="QVV88043.1"/>
    <property type="molecule type" value="Genomic_DNA"/>
</dbReference>
<keyword evidence="3" id="KW-1185">Reference proteome</keyword>
<dbReference type="GeneID" id="65565801"/>
<gene>
    <name evidence="2" type="ORF">KHC33_11955</name>
</gene>
<feature type="transmembrane region" description="Helical" evidence="1">
    <location>
        <begin position="116"/>
        <end position="138"/>
    </location>
</feature>
<feature type="transmembrane region" description="Helical" evidence="1">
    <location>
        <begin position="82"/>
        <end position="104"/>
    </location>
</feature>
<evidence type="ECO:0000313" key="2">
    <source>
        <dbReference type="EMBL" id="QVV88043.1"/>
    </source>
</evidence>
<protein>
    <submittedName>
        <fullName evidence="2">Uncharacterized protein</fullName>
    </submittedName>
</protein>
<feature type="transmembrane region" description="Helical" evidence="1">
    <location>
        <begin position="55"/>
        <end position="75"/>
    </location>
</feature>
<evidence type="ECO:0000256" key="1">
    <source>
        <dbReference type="SAM" id="Phobius"/>
    </source>
</evidence>